<keyword evidence="16" id="KW-0378">Hydrolase</keyword>
<keyword evidence="22" id="KW-0007">Acetylation</keyword>
<dbReference type="SMART" id="SM00249">
    <property type="entry name" value="PHD"/>
    <property type="match status" value="2"/>
</dbReference>
<dbReference type="GO" id="GO:0004402">
    <property type="term" value="F:histone acetyltransferase activity"/>
    <property type="evidence" value="ECO:0007669"/>
    <property type="project" value="InterPro"/>
</dbReference>
<evidence type="ECO:0000256" key="23">
    <source>
        <dbReference type="ARBA" id="ARBA00023098"/>
    </source>
</evidence>
<feature type="region of interest" description="Disordered" evidence="29">
    <location>
        <begin position="226"/>
        <end position="254"/>
    </location>
</feature>
<keyword evidence="14" id="KW-0732">Signal</keyword>
<feature type="transmembrane region" description="Helical" evidence="30">
    <location>
        <begin position="3044"/>
        <end position="3065"/>
    </location>
</feature>
<keyword evidence="12 30" id="KW-0812">Transmembrane</keyword>
<feature type="region of interest" description="Disordered" evidence="29">
    <location>
        <begin position="1599"/>
        <end position="1626"/>
    </location>
</feature>
<dbReference type="InterPro" id="IPR044880">
    <property type="entry name" value="NCX_ion-bd_dom_sf"/>
</dbReference>
<evidence type="ECO:0000256" key="24">
    <source>
        <dbReference type="ARBA" id="ARBA00023136"/>
    </source>
</evidence>
<dbReference type="GO" id="GO:0016042">
    <property type="term" value="P:lipid catabolic process"/>
    <property type="evidence" value="ECO:0007669"/>
    <property type="project" value="UniProtKB-KW"/>
</dbReference>
<evidence type="ECO:0000259" key="33">
    <source>
        <dbReference type="PROSITE" id="PS52014"/>
    </source>
</evidence>
<evidence type="ECO:0000256" key="8">
    <source>
        <dbReference type="ARBA" id="ARBA00022499"/>
    </source>
</evidence>
<dbReference type="PROSITE" id="PS50016">
    <property type="entry name" value="ZF_PHD_2"/>
    <property type="match status" value="2"/>
</dbReference>
<keyword evidence="19" id="KW-0156">Chromatin regulator</keyword>
<comment type="similarity">
    <text evidence="4">Belongs to the AB hydrolase superfamily. Lipase family.</text>
</comment>
<feature type="compositionally biased region" description="Acidic residues" evidence="29">
    <location>
        <begin position="872"/>
        <end position="885"/>
    </location>
</feature>
<dbReference type="PANTHER" id="PTHR11005">
    <property type="entry name" value="LYSOSOMAL ACID LIPASE-RELATED"/>
    <property type="match status" value="1"/>
</dbReference>
<dbReference type="InterPro" id="IPR016181">
    <property type="entry name" value="Acyl_CoA_acyltransferase"/>
</dbReference>
<evidence type="ECO:0000256" key="28">
    <source>
        <dbReference type="PROSITE-ProRule" id="PRU00146"/>
    </source>
</evidence>
<feature type="region of interest" description="Disordered" evidence="29">
    <location>
        <begin position="1455"/>
        <end position="1577"/>
    </location>
</feature>
<evidence type="ECO:0000256" key="14">
    <source>
        <dbReference type="ARBA" id="ARBA00022729"/>
    </source>
</evidence>
<dbReference type="SUPFAM" id="SSF55729">
    <property type="entry name" value="Acyl-CoA N-acyltransferases (Nat)"/>
    <property type="match status" value="1"/>
</dbReference>
<dbReference type="Pfam" id="PF01853">
    <property type="entry name" value="MOZ_SAS"/>
    <property type="match status" value="1"/>
</dbReference>
<keyword evidence="25" id="KW-0325">Glycoprotein</keyword>
<feature type="region of interest" description="Disordered" evidence="29">
    <location>
        <begin position="761"/>
        <end position="840"/>
    </location>
</feature>
<evidence type="ECO:0000256" key="2">
    <source>
        <dbReference type="ARBA" id="ARBA00004141"/>
    </source>
</evidence>
<feature type="transmembrane region" description="Helical" evidence="30">
    <location>
        <begin position="2919"/>
        <end position="2942"/>
    </location>
</feature>
<feature type="transmembrane region" description="Helical" evidence="30">
    <location>
        <begin position="3117"/>
        <end position="3138"/>
    </location>
</feature>
<evidence type="ECO:0000256" key="11">
    <source>
        <dbReference type="ARBA" id="ARBA00022679"/>
    </source>
</evidence>
<dbReference type="FunFam" id="3.40.50.1820:FF:000057">
    <property type="entry name" value="Lipase"/>
    <property type="match status" value="1"/>
</dbReference>
<feature type="region of interest" description="Disordered" evidence="29">
    <location>
        <begin position="541"/>
        <end position="582"/>
    </location>
</feature>
<evidence type="ECO:0000256" key="9">
    <source>
        <dbReference type="ARBA" id="ARBA00022553"/>
    </source>
</evidence>
<keyword evidence="24 30" id="KW-0472">Membrane</keyword>
<feature type="transmembrane region" description="Helical" evidence="30">
    <location>
        <begin position="2571"/>
        <end position="2594"/>
    </location>
</feature>
<evidence type="ECO:0000256" key="25">
    <source>
        <dbReference type="ARBA" id="ARBA00023180"/>
    </source>
</evidence>
<evidence type="ECO:0000256" key="29">
    <source>
        <dbReference type="SAM" id="MobiDB-lite"/>
    </source>
</evidence>
<evidence type="ECO:0000259" key="32">
    <source>
        <dbReference type="PROSITE" id="PS51726"/>
    </source>
</evidence>
<dbReference type="Gene3D" id="3.30.60.60">
    <property type="entry name" value="N-acetyl transferase-like"/>
    <property type="match status" value="1"/>
</dbReference>
<organism evidence="34 35">
    <name type="scientific">Blomia tropicalis</name>
    <name type="common">Mite</name>
    <dbReference type="NCBI Taxonomy" id="40697"/>
    <lineage>
        <taxon>Eukaryota</taxon>
        <taxon>Metazoa</taxon>
        <taxon>Ecdysozoa</taxon>
        <taxon>Arthropoda</taxon>
        <taxon>Chelicerata</taxon>
        <taxon>Arachnida</taxon>
        <taxon>Acari</taxon>
        <taxon>Acariformes</taxon>
        <taxon>Sarcoptiformes</taxon>
        <taxon>Astigmata</taxon>
        <taxon>Glycyphagoidea</taxon>
        <taxon>Echimyopodidae</taxon>
        <taxon>Blomia</taxon>
    </lineage>
</organism>
<comment type="subcellular location">
    <subcellularLocation>
        <location evidence="2">Membrane</location>
        <topology evidence="2">Multi-pass membrane protein</topology>
    </subcellularLocation>
    <subcellularLocation>
        <location evidence="1">Nucleus</location>
    </subcellularLocation>
</comment>
<keyword evidence="10" id="KW-0813">Transport</keyword>
<feature type="compositionally biased region" description="Basic residues" evidence="29">
    <location>
        <begin position="893"/>
        <end position="937"/>
    </location>
</feature>
<dbReference type="Gene3D" id="3.40.50.1820">
    <property type="entry name" value="alpha/beta hydrolase"/>
    <property type="match status" value="2"/>
</dbReference>
<dbReference type="InterPro" id="IPR002717">
    <property type="entry name" value="HAT_MYST-type"/>
</dbReference>
<evidence type="ECO:0000256" key="13">
    <source>
        <dbReference type="ARBA" id="ARBA00022723"/>
    </source>
</evidence>
<dbReference type="FunFam" id="3.40.50.1820:FF:000021">
    <property type="entry name" value="Lipase"/>
    <property type="match status" value="1"/>
</dbReference>
<dbReference type="SUPFAM" id="SSF53474">
    <property type="entry name" value="alpha/beta-Hydrolases"/>
    <property type="match status" value="2"/>
</dbReference>
<dbReference type="GO" id="GO:0005634">
    <property type="term" value="C:nucleus"/>
    <property type="evidence" value="ECO:0007669"/>
    <property type="project" value="UniProtKB-SubCell"/>
</dbReference>
<feature type="compositionally biased region" description="Polar residues" evidence="29">
    <location>
        <begin position="39"/>
        <end position="72"/>
    </location>
</feature>
<dbReference type="Pfam" id="PF21524">
    <property type="entry name" value="SAMD1_WH"/>
    <property type="match status" value="1"/>
</dbReference>
<feature type="compositionally biased region" description="Polar residues" evidence="29">
    <location>
        <begin position="561"/>
        <end position="575"/>
    </location>
</feature>
<dbReference type="PROSITE" id="PS51726">
    <property type="entry name" value="MYST_HAT"/>
    <property type="match status" value="1"/>
</dbReference>
<evidence type="ECO:0000256" key="3">
    <source>
        <dbReference type="ARBA" id="ARBA00010107"/>
    </source>
</evidence>
<dbReference type="InterPro" id="IPR048589">
    <property type="entry name" value="SAMD1-like_WH"/>
</dbReference>
<dbReference type="SUPFAM" id="SSF57903">
    <property type="entry name" value="FYVE/PHD zinc finger"/>
    <property type="match status" value="2"/>
</dbReference>
<evidence type="ECO:0000256" key="19">
    <source>
        <dbReference type="ARBA" id="ARBA00022853"/>
    </source>
</evidence>
<keyword evidence="11" id="KW-0808">Transferase</keyword>
<dbReference type="GO" id="GO:0016787">
    <property type="term" value="F:hydrolase activity"/>
    <property type="evidence" value="ECO:0007669"/>
    <property type="project" value="UniProtKB-KW"/>
</dbReference>
<feature type="transmembrane region" description="Helical" evidence="30">
    <location>
        <begin position="2600"/>
        <end position="2621"/>
    </location>
</feature>
<dbReference type="Gene3D" id="1.20.1420.30">
    <property type="entry name" value="NCX, central ion-binding region"/>
    <property type="match status" value="2"/>
</dbReference>
<dbReference type="GO" id="GO:0003677">
    <property type="term" value="F:DNA binding"/>
    <property type="evidence" value="ECO:0007669"/>
    <property type="project" value="InterPro"/>
</dbReference>
<keyword evidence="10" id="KW-0106">Calcium</keyword>
<evidence type="ECO:0000256" key="30">
    <source>
        <dbReference type="SAM" id="Phobius"/>
    </source>
</evidence>
<dbReference type="PROSITE" id="PS52014">
    <property type="entry name" value="SAMD1_WH"/>
    <property type="match status" value="1"/>
</dbReference>
<evidence type="ECO:0000256" key="17">
    <source>
        <dbReference type="ARBA" id="ARBA00022833"/>
    </source>
</evidence>
<feature type="region of interest" description="Disordered" evidence="29">
    <location>
        <begin position="869"/>
        <end position="963"/>
    </location>
</feature>
<accession>A0A9Q0RK63</accession>
<dbReference type="CDD" id="cd15489">
    <property type="entry name" value="PHD_SF"/>
    <property type="match status" value="1"/>
</dbReference>
<keyword evidence="17" id="KW-0862">Zinc</keyword>
<evidence type="ECO:0000259" key="31">
    <source>
        <dbReference type="PROSITE" id="PS50016"/>
    </source>
</evidence>
<keyword evidence="10" id="KW-0406">Ion transport</keyword>
<feature type="region of interest" description="Disordered" evidence="29">
    <location>
        <begin position="997"/>
        <end position="1046"/>
    </location>
</feature>
<feature type="compositionally biased region" description="Polar residues" evidence="29">
    <location>
        <begin position="1599"/>
        <end position="1617"/>
    </location>
</feature>
<feature type="compositionally biased region" description="Low complexity" evidence="29">
    <location>
        <begin position="1"/>
        <end position="15"/>
    </location>
</feature>
<dbReference type="Gene3D" id="3.40.630.30">
    <property type="match status" value="1"/>
</dbReference>
<feature type="compositionally biased region" description="Polar residues" evidence="29">
    <location>
        <begin position="1023"/>
        <end position="1040"/>
    </location>
</feature>
<evidence type="ECO:0000256" key="6">
    <source>
        <dbReference type="ARBA" id="ARBA00022449"/>
    </source>
</evidence>
<keyword evidence="9" id="KW-0597">Phosphoprotein</keyword>
<keyword evidence="23" id="KW-0443">Lipid metabolism</keyword>
<feature type="region of interest" description="Disordered" evidence="29">
    <location>
        <begin position="705"/>
        <end position="727"/>
    </location>
</feature>
<feature type="region of interest" description="Disordered" evidence="29">
    <location>
        <begin position="1"/>
        <end position="130"/>
    </location>
</feature>
<dbReference type="GO" id="GO:0008270">
    <property type="term" value="F:zinc ion binding"/>
    <property type="evidence" value="ECO:0007669"/>
    <property type="project" value="UniProtKB-KW"/>
</dbReference>
<gene>
    <name evidence="34" type="ORF">RDWZM_008247</name>
</gene>
<feature type="transmembrane region" description="Helical" evidence="30">
    <location>
        <begin position="3085"/>
        <end position="3105"/>
    </location>
</feature>
<evidence type="ECO:0000256" key="27">
    <source>
        <dbReference type="PIRSR" id="PIRSR602717-51"/>
    </source>
</evidence>
<dbReference type="InterPro" id="IPR011011">
    <property type="entry name" value="Znf_FYVE_PHD"/>
</dbReference>
<feature type="domain" description="SAMD1-like winged helix (WH)" evidence="33">
    <location>
        <begin position="265"/>
        <end position="344"/>
    </location>
</feature>
<dbReference type="EC" id="2.3.1.48" evidence="5"/>
<keyword evidence="35" id="KW-1185">Reference proteome</keyword>
<feature type="compositionally biased region" description="Basic residues" evidence="29">
    <location>
        <begin position="1119"/>
        <end position="1131"/>
    </location>
</feature>
<evidence type="ECO:0000256" key="12">
    <source>
        <dbReference type="ARBA" id="ARBA00022692"/>
    </source>
</evidence>
<feature type="region of interest" description="Disordered" evidence="29">
    <location>
        <begin position="1711"/>
        <end position="1743"/>
    </location>
</feature>
<evidence type="ECO:0000256" key="26">
    <source>
        <dbReference type="ARBA" id="ARBA00023242"/>
    </source>
</evidence>
<evidence type="ECO:0000313" key="34">
    <source>
        <dbReference type="EMBL" id="KAJ6217090.1"/>
    </source>
</evidence>
<dbReference type="InterPro" id="IPR029058">
    <property type="entry name" value="AB_hydrolase_fold"/>
</dbReference>
<evidence type="ECO:0000256" key="1">
    <source>
        <dbReference type="ARBA" id="ARBA00004123"/>
    </source>
</evidence>
<keyword evidence="10" id="KW-0109">Calcium transport</keyword>
<feature type="region of interest" description="Disordered" evidence="29">
    <location>
        <begin position="153"/>
        <end position="177"/>
    </location>
</feature>
<evidence type="ECO:0000256" key="7">
    <source>
        <dbReference type="ARBA" id="ARBA00022491"/>
    </source>
</evidence>
<feature type="compositionally biased region" description="Low complexity" evidence="29">
    <location>
        <begin position="541"/>
        <end position="554"/>
    </location>
</feature>
<protein>
    <recommendedName>
        <fullName evidence="5">histone acetyltransferase</fullName>
        <ecNumber evidence="5">2.3.1.48</ecNumber>
    </recommendedName>
</protein>
<dbReference type="InterPro" id="IPR001965">
    <property type="entry name" value="Znf_PHD"/>
</dbReference>
<feature type="compositionally biased region" description="Polar residues" evidence="29">
    <location>
        <begin position="154"/>
        <end position="177"/>
    </location>
</feature>
<feature type="domain" description="PHD-type" evidence="31">
    <location>
        <begin position="485"/>
        <end position="533"/>
    </location>
</feature>
<sequence>MNLSESDSSENSQNDGTKPLTTKNHHVSNHDNETIINRPFQSIQLQKVSEQSTLQTSQQVHLNQSHNQIQPQSVVDNLEESESEDSISNSGSISDSESDSSRSRSSSSEDDFESDGIHSDSGSDISSSGSISNRFRYSHIPLDRNGNSYRRELSSANKVTGQSTIPSGELLNSNTNSNPSELDNLLFTSLAKSPQSLPKISLQLSGGASASVKGFPVSRLSAPDFRPIPSKSSFGHKKDASVQSTSPDRPKVRARNRSVLKKTEIIDIPVSELDREILMSIGKIKRQKQRPDVERLHRTLEFVGSTTFSTQEQVEKQLNDMVERKLLQRMSNHGLTSYREINSAIAIVAINNPIKSRQHLLSPENAAALLAKSKSGLDENSLHSTYSPLIESVIQKYCYNGSSPLEQSTINSNLCSKNSSTSTDPIVFATKSKICGMCHKSDQGGSDELITCSSCGLAGHSKCLGCSDSLLQRIKLFPNWECPNCKKCPICGIHDEDTNVICVICDRGFHRQCLKINQSSSVFKWTCDQCGGNQPIIKSNSTHLTKETSTTTLDSSKDQHTSNVTRKNSTQSSRSVPKPNDHFKSVQVEITVSSDHQKKPISSFQNKNTVSETQIDHHIYSNTPSSRFHLSDSESYYSDCPSNTSRNKDCFGADTEFAKKYLGRRGRRKGSLHLKRELVSYRHLALQKSCGTIIKDIYSNSTSISNEIDSQPDSNNYEHLTDPEPIVDNHTEHQKYSIDEESFLCEESSTVCNVEELPKLNLEPHTNSSPSVSLNNNTDSYNRACESNSESEKEDSFSCDSKSKVGLLTNHRSPQSSDSNSAFSEESESDMAKRKKKSKQTLITQFLIKKSPEFVKEDSNLNNQLESTIASESEDEEVDADDDDFSSPSKSNTSKRKKATPKSKVKTDKKRKRVKSLTHSEKAKRKRDRERLRRQRIKDKALEMSLANAKTSKSNLEESEIDSQIDITSSSVDTKTQSNISSTKSNSLAKNESLFYDSSSSLTKKKNSRKSKLNVKKSKTPIVKSSPTNHSSQEVPSSRLKQPLGNRCISPPLPLDSILETTNFDLETWKIVQEKAESKLAETILTPLKTPSTSCNVKQNTKECENKISTTTNNSKSCKSNHTKSKTKSKSQKTNNQHREQTTPLRCPAAIVLGEDYEIETWYSSLYPHEYARLQRLFICEFCLKYMKGAWNLQRHMKKCSIKRPPGDAIYRSKQVIPNFYTDLPVHLSVYEVDGANVKLYCQNLCLLGKLFIDHKTLLYDVEHFVFYVLTVDDYEGSHFVGYFSKEKFSSKRFNVSCIVTLPRYQRCGFGRFLIDFSYLLSKREGIIGTPEKPLSDLGKLSYLSYWKFKIYQHLDTLMKSKQDDKDWTIDIADLVCHTGINRNDIISTLQWANMIQKGGSNKSFMFVIDQTEMERCLNKPRIELEEENLIWSPLVSWESPVFEEDTDIYNVLFEPEDNEDNDPNKNGSNMGKVSILNAPGSALKKKRRRRWYKAYNNQKRRRKSQHFSKTIPNKSEGEPKSPSVVDEDDLSQFLSMEEQETDDDDDDDEGHTDESDDEDSTLYSFNGVKLENGHKDNDREINFESIKNVSKKLNFDNTSNENSCDTNSGTNNVSESTKGETCLSSETQKQLKIRIKPTPILPPSTIDENSIENGIYSLNSKRTRSSTRTCTIASMSSAAMSNSKRVRRSESKEHMNFIGNSDQMVTEIARGSPHSSNELGKSSPTLLTNGEHDRKNPDEGQNTNEIIKARGFPCEIHNITTRQGYIVTAFRLPNPGSKVVILQTGLIGSSNDFIMANDDISHNKSIISQCLGFELYKQGFDVWLTNNRGNRYGIAHTTLDPKEKIFWDFTFDEMSEYDIPAFIEYILNYTGQSRLHYIGHSQGSAVMFALLSQTDRYNNIIETFTAISPITRIAHAKTSFRNLLNLMTPFLTRGGPVFTQKPFVKNLVSLTCDTPFFKFVCIQFFFSMAGRDYEQLNKTRMGVYISNIPTSTAAKNLIHFKQMFHSNEFKKFDYGIDGNEQHYNSTTPPKYKLDNITHPNVLVIYSLNDYFVPLDGVQTLKSDLKRAKFYQISNKKSNHIDPLIGIDIAKEVNYKIIDYLKSFDKNHGLIIYLSVQQQVQSKLSLIPIISTQVRSLNFDDNSILPIITYHPDQDRTTCEIVQARGFPCQIHLVTTGEGYIVESHRIPAPFGSKVVILQNGLTGSSADFVFGTDLVDRDPRIIGHNLALELYKQGYDVWMLNNRGSRYGLMHKHLNTDQKQFWNFSFDQISRFDTPAFIHYIRNYTCQNKVHFIGNSQGTAVMFALLSRSPDFDHIIESFIAISPITRIGGAKTIYRPLFAALRPILSFGGPVFTRRNFIQKRLVPLACDAPFTSNICETIFFSVIGPDHSQLNMSRLGVYTSHLPTSTSAKNLLHYDQLFRTNRFQMYDHGPSENLWFMGLHNDWFVPIHGIHALKRDIPHLREIYQISNPQANHIDPLVGMTCHNVNNFETIELQCEFIRFNGSCSYDGILYSYTELTYCQLGHIRPFALFVLICILLILFLTIGTVADDFLCPSLLTISKTLRLPDHISGVTFLAFGNGAPDIFSSVSGISQSKAHLVFSGLYGAGIFTTTIVVGTVLFSGSFSIMKRPFIRDIIFYIGATILLLTDLYAEALVAYYLIYIITVVVSRYIYMRTRNNESNDPDELDFSSTKSTDIEHDVRSIRSSKSVQHDGLSSRKNSILSHISNISMHSQRKKLYSYEDGIVLTRFYRRGTFRSPRRRTNSETKHHVYNHNHHHMENTLNQITKMYDDEHKRGNSNTDVRFKETIEPSVEISTMEPNKKHGYVNEITFSNNLNMNKQFPKFGTRSLISRATLFKMFEEAKDFLIFICPIDIIEWEQFNWYRKIFECIRAIPYFILTICIPVVDIESHNENWSRLLICLNIICAPQIGLFFYSGHILINGIFPLWTLLLMISITISIVIFITTKRSTPPFYHRIFSFIGFILSIMFINAIATEVIAVLTTFGVIFSLSDSILGLTVLAWGNSIGDLISNNSLAKAGYPGIAIAACFGGPMLNMLMGVGLPYTILFSNSHKTQAIVKYTPMMSLLFCTLIISLCISLSTFVFRRFKSSKIHGITLLLLYITYIITALLIEFKIIFH</sequence>
<feature type="domain" description="PHD-type" evidence="31">
    <location>
        <begin position="432"/>
        <end position="488"/>
    </location>
</feature>
<dbReference type="GO" id="GO:0015297">
    <property type="term" value="F:antiporter activity"/>
    <property type="evidence" value="ECO:0007669"/>
    <property type="project" value="UniProtKB-KW"/>
</dbReference>
<feature type="compositionally biased region" description="Low complexity" evidence="29">
    <location>
        <begin position="1108"/>
        <end position="1118"/>
    </location>
</feature>
<dbReference type="GO" id="GO:0006355">
    <property type="term" value="P:regulation of DNA-templated transcription"/>
    <property type="evidence" value="ECO:0007669"/>
    <property type="project" value="InterPro"/>
</dbReference>
<dbReference type="GO" id="GO:0006816">
    <property type="term" value="P:calcium ion transport"/>
    <property type="evidence" value="ECO:0007669"/>
    <property type="project" value="UniProtKB-KW"/>
</dbReference>
<feature type="transmembrane region" description="Helical" evidence="30">
    <location>
        <begin position="2948"/>
        <end position="2966"/>
    </location>
</feature>
<evidence type="ECO:0000256" key="18">
    <source>
        <dbReference type="ARBA" id="ARBA00022843"/>
    </source>
</evidence>
<feature type="compositionally biased region" description="Basic residues" evidence="29">
    <location>
        <begin position="1484"/>
        <end position="1507"/>
    </location>
</feature>
<keyword evidence="6" id="KW-0050">Antiport</keyword>
<dbReference type="EMBL" id="JAPWDV010000003">
    <property type="protein sequence ID" value="KAJ6217090.1"/>
    <property type="molecule type" value="Genomic_DNA"/>
</dbReference>
<dbReference type="InterPro" id="IPR040706">
    <property type="entry name" value="Zf-MYST"/>
</dbReference>
<feature type="compositionally biased region" description="Acidic residues" evidence="29">
    <location>
        <begin position="1538"/>
        <end position="1561"/>
    </location>
</feature>
<evidence type="ECO:0000256" key="4">
    <source>
        <dbReference type="ARBA" id="ARBA00010701"/>
    </source>
</evidence>
<feature type="active site" description="Proton donor/acceptor" evidence="27">
    <location>
        <position position="1332"/>
    </location>
</feature>
<evidence type="ECO:0000256" key="21">
    <source>
        <dbReference type="ARBA" id="ARBA00022989"/>
    </source>
</evidence>
<keyword evidence="8" id="KW-1017">Isopeptide bond</keyword>
<feature type="region of interest" description="Disordered" evidence="29">
    <location>
        <begin position="1108"/>
        <end position="1142"/>
    </location>
</feature>
<keyword evidence="20" id="KW-0442">Lipid degradation</keyword>
<feature type="compositionally biased region" description="Polar residues" evidence="29">
    <location>
        <begin position="1714"/>
        <end position="1729"/>
    </location>
</feature>
<dbReference type="Gene3D" id="3.30.40.10">
    <property type="entry name" value="Zinc/RING finger domain, C3HC4 (zinc finger)"/>
    <property type="match status" value="1"/>
</dbReference>
<evidence type="ECO:0000256" key="5">
    <source>
        <dbReference type="ARBA" id="ARBA00013184"/>
    </source>
</evidence>
<feature type="transmembrane region" description="Helical" evidence="30">
    <location>
        <begin position="3001"/>
        <end position="3023"/>
    </location>
</feature>
<comment type="caution">
    <text evidence="34">The sequence shown here is derived from an EMBL/GenBank/DDBJ whole genome shotgun (WGS) entry which is preliminary data.</text>
</comment>
<dbReference type="Pfam" id="PF17772">
    <property type="entry name" value="zf-MYST"/>
    <property type="match status" value="1"/>
</dbReference>
<feature type="transmembrane region" description="Helical" evidence="30">
    <location>
        <begin position="2978"/>
        <end position="2995"/>
    </location>
</feature>
<keyword evidence="15 28" id="KW-0863">Zinc-finger</keyword>
<name>A0A9Q0RK63_BLOTA</name>
<feature type="compositionally biased region" description="Low complexity" evidence="29">
    <location>
        <begin position="86"/>
        <end position="95"/>
    </location>
</feature>
<evidence type="ECO:0000256" key="20">
    <source>
        <dbReference type="ARBA" id="ARBA00022963"/>
    </source>
</evidence>
<evidence type="ECO:0000313" key="35">
    <source>
        <dbReference type="Proteomes" id="UP001142055"/>
    </source>
</evidence>
<feature type="transmembrane region" description="Helical" evidence="30">
    <location>
        <begin position="2633"/>
        <end position="2651"/>
    </location>
</feature>
<proteinExistence type="inferred from homology"/>
<dbReference type="Pfam" id="PF01699">
    <property type="entry name" value="Na_Ca_ex"/>
    <property type="match status" value="2"/>
</dbReference>
<keyword evidence="21 30" id="KW-1133">Transmembrane helix</keyword>
<dbReference type="Gene3D" id="1.10.10.10">
    <property type="entry name" value="Winged helix-like DNA-binding domain superfamily/Winged helix DNA-binding domain"/>
    <property type="match status" value="1"/>
</dbReference>
<dbReference type="InterPro" id="IPR004837">
    <property type="entry name" value="NaCa_Exmemb"/>
</dbReference>
<feature type="compositionally biased region" description="Polar residues" evidence="29">
    <location>
        <begin position="705"/>
        <end position="718"/>
    </location>
</feature>
<dbReference type="Proteomes" id="UP001142055">
    <property type="component" value="Chromosome 3"/>
</dbReference>
<evidence type="ECO:0000256" key="15">
    <source>
        <dbReference type="ARBA" id="ARBA00022771"/>
    </source>
</evidence>
<reference evidence="34" key="1">
    <citation type="submission" date="2022-12" db="EMBL/GenBank/DDBJ databases">
        <title>Genome assemblies of Blomia tropicalis.</title>
        <authorList>
            <person name="Cui Y."/>
        </authorList>
    </citation>
    <scope>NUCLEOTIDE SEQUENCE</scope>
    <source>
        <tissue evidence="34">Adult mites</tissue>
    </source>
</reference>
<keyword evidence="18" id="KW-0832">Ubl conjugation</keyword>
<dbReference type="InterPro" id="IPR036388">
    <property type="entry name" value="WH-like_DNA-bd_sf"/>
</dbReference>
<comment type="similarity">
    <text evidence="3">Belongs to the MYST (SAS/MOZ) family.</text>
</comment>
<feature type="compositionally biased region" description="Polar residues" evidence="29">
    <location>
        <begin position="764"/>
        <end position="788"/>
    </location>
</feature>
<evidence type="ECO:0000256" key="10">
    <source>
        <dbReference type="ARBA" id="ARBA00022568"/>
    </source>
</evidence>
<feature type="transmembrane region" description="Helical" evidence="30">
    <location>
        <begin position="2530"/>
        <end position="2550"/>
    </location>
</feature>
<feature type="domain" description="MYST-type HAT" evidence="32">
    <location>
        <begin position="1143"/>
        <end position="1434"/>
    </location>
</feature>
<dbReference type="GO" id="GO:0016020">
    <property type="term" value="C:membrane"/>
    <property type="evidence" value="ECO:0007669"/>
    <property type="project" value="UniProtKB-SubCell"/>
</dbReference>
<dbReference type="InterPro" id="IPR013083">
    <property type="entry name" value="Znf_RING/FYVE/PHD"/>
</dbReference>
<keyword evidence="26" id="KW-0539">Nucleus</keyword>
<evidence type="ECO:0000256" key="22">
    <source>
        <dbReference type="ARBA" id="ARBA00022990"/>
    </source>
</evidence>
<dbReference type="InterPro" id="IPR019787">
    <property type="entry name" value="Znf_PHD-finger"/>
</dbReference>
<evidence type="ECO:0000256" key="16">
    <source>
        <dbReference type="ARBA" id="ARBA00022801"/>
    </source>
</evidence>
<dbReference type="FunFam" id="3.30.60.60:FF:000001">
    <property type="entry name" value="Histone acetyltransferase"/>
    <property type="match status" value="1"/>
</dbReference>
<keyword evidence="7" id="KW-0678">Repressor</keyword>
<dbReference type="InterPro" id="IPR000073">
    <property type="entry name" value="AB_hydrolase_1"/>
</dbReference>
<keyword evidence="13" id="KW-0479">Metal-binding</keyword>
<feature type="compositionally biased region" description="Basic residues" evidence="29">
    <location>
        <begin position="1003"/>
        <end position="1019"/>
    </location>
</feature>
<dbReference type="Pfam" id="PF00561">
    <property type="entry name" value="Abhydrolase_1"/>
    <property type="match status" value="2"/>
</dbReference>
<feature type="compositionally biased region" description="Low complexity" evidence="29">
    <location>
        <begin position="119"/>
        <end position="130"/>
    </location>
</feature>